<feature type="transmembrane region" description="Helical" evidence="1">
    <location>
        <begin position="12"/>
        <end position="32"/>
    </location>
</feature>
<dbReference type="InterPro" id="IPR035167">
    <property type="entry name" value="DUF5316"/>
</dbReference>
<dbReference type="Pfam" id="PF17247">
    <property type="entry name" value="DUF5316"/>
    <property type="match status" value="1"/>
</dbReference>
<feature type="transmembrane region" description="Helical" evidence="1">
    <location>
        <begin position="84"/>
        <end position="104"/>
    </location>
</feature>
<reference evidence="2 3" key="1">
    <citation type="submission" date="2015-09" db="EMBL/GenBank/DDBJ databases">
        <title>Genome sequence of Oxobacter pfennigii DSM 3222.</title>
        <authorList>
            <person name="Poehlein A."/>
            <person name="Bengelsdorf F.R."/>
            <person name="Schiel-Bengelsdorf B."/>
            <person name="Duerre P."/>
            <person name="Daniel R."/>
        </authorList>
    </citation>
    <scope>NUCLEOTIDE SEQUENCE [LARGE SCALE GENOMIC DNA]</scope>
    <source>
        <strain evidence="2 3">DSM 3222</strain>
    </source>
</reference>
<evidence type="ECO:0000256" key="1">
    <source>
        <dbReference type="SAM" id="Phobius"/>
    </source>
</evidence>
<keyword evidence="1" id="KW-0812">Transmembrane</keyword>
<protein>
    <submittedName>
        <fullName evidence="2">Uncharacterized protein</fullName>
    </submittedName>
</protein>
<dbReference type="AlphaFoldDB" id="A0A0P9AII8"/>
<organism evidence="2 3">
    <name type="scientific">Oxobacter pfennigii</name>
    <dbReference type="NCBI Taxonomy" id="36849"/>
    <lineage>
        <taxon>Bacteria</taxon>
        <taxon>Bacillati</taxon>
        <taxon>Bacillota</taxon>
        <taxon>Clostridia</taxon>
        <taxon>Eubacteriales</taxon>
        <taxon>Clostridiaceae</taxon>
        <taxon>Oxobacter</taxon>
    </lineage>
</organism>
<proteinExistence type="predicted"/>
<keyword evidence="1" id="KW-0472">Membrane</keyword>
<keyword evidence="1" id="KW-1133">Transmembrane helix</keyword>
<feature type="transmembrane region" description="Helical" evidence="1">
    <location>
        <begin position="38"/>
        <end position="63"/>
    </location>
</feature>
<evidence type="ECO:0000313" key="2">
    <source>
        <dbReference type="EMBL" id="KPU45281.1"/>
    </source>
</evidence>
<dbReference type="EMBL" id="LKET01000026">
    <property type="protein sequence ID" value="KPU45281.1"/>
    <property type="molecule type" value="Genomic_DNA"/>
</dbReference>
<keyword evidence="3" id="KW-1185">Reference proteome</keyword>
<accession>A0A0P9AII8</accession>
<sequence length="109" mass="12057">MPFNFGGLPMYIKIFVISIAETAMVYATLAIFNKSDMLVTTLGIIGAILLFISSILSGALVSGNRMRLNHAVEDKNEMQNKKTIQVFTFILGLMNVFACLIIYFSSKPL</sequence>
<dbReference type="STRING" id="36849.OXPF_11740"/>
<gene>
    <name evidence="2" type="ORF">OXPF_11740</name>
</gene>
<dbReference type="Proteomes" id="UP000050326">
    <property type="component" value="Unassembled WGS sequence"/>
</dbReference>
<evidence type="ECO:0000313" key="3">
    <source>
        <dbReference type="Proteomes" id="UP000050326"/>
    </source>
</evidence>
<name>A0A0P9AII8_9CLOT</name>
<comment type="caution">
    <text evidence="2">The sequence shown here is derived from an EMBL/GenBank/DDBJ whole genome shotgun (WGS) entry which is preliminary data.</text>
</comment>